<feature type="domain" description="Outer membrane protein beta-barrel" evidence="3">
    <location>
        <begin position="14"/>
        <end position="189"/>
    </location>
</feature>
<dbReference type="OrthoDB" id="7620169at2"/>
<sequence length="189" mass="20387">MKKFIPVIAGSIALASLSGVVKAENMADNDSGIYVGANYGYLKVESEDDFDDNKDVVQGIVGYRFNSFLALEGSYIDFGKYGGSAANASTTGYTAALKGTLPITQTTELFVKAGQLWHETDYNVASIKGSSDDRSLFAGAGINFNVTENLLLNAQYTWYDVDLNADNVSSDSEFKTDLNQASVGAEYRF</sequence>
<dbReference type="AlphaFoldDB" id="A0A366J0Y7"/>
<evidence type="ECO:0000313" key="4">
    <source>
        <dbReference type="EMBL" id="RBP79598.1"/>
    </source>
</evidence>
<name>A0A366J0Y7_9GAMM</name>
<keyword evidence="1 2" id="KW-0732">Signal</keyword>
<reference evidence="4 5" key="1">
    <citation type="submission" date="2018-06" db="EMBL/GenBank/DDBJ databases">
        <title>Genomic Encyclopedia of Type Strains, Phase III (KMG-III): the genomes of soil and plant-associated and newly described type strains.</title>
        <authorList>
            <person name="Whitman W."/>
        </authorList>
    </citation>
    <scope>NUCLEOTIDE SEQUENCE [LARGE SCALE GENOMIC DNA]</scope>
    <source>
        <strain evidence="4 5">CECT 7377</strain>
    </source>
</reference>
<organism evidence="4 5">
    <name type="scientific">Marinomonas rhizomae</name>
    <dbReference type="NCBI Taxonomy" id="491948"/>
    <lineage>
        <taxon>Bacteria</taxon>
        <taxon>Pseudomonadati</taxon>
        <taxon>Pseudomonadota</taxon>
        <taxon>Gammaproteobacteria</taxon>
        <taxon>Oceanospirillales</taxon>
        <taxon>Oceanospirillaceae</taxon>
        <taxon>Marinomonas</taxon>
    </lineage>
</organism>
<proteinExistence type="predicted"/>
<evidence type="ECO:0000256" key="1">
    <source>
        <dbReference type="ARBA" id="ARBA00022729"/>
    </source>
</evidence>
<dbReference type="EMBL" id="QNSE01000013">
    <property type="protein sequence ID" value="RBP79598.1"/>
    <property type="molecule type" value="Genomic_DNA"/>
</dbReference>
<dbReference type="Pfam" id="PF13505">
    <property type="entry name" value="OMP_b-brl"/>
    <property type="match status" value="1"/>
</dbReference>
<dbReference type="RefSeq" id="WP_113917938.1">
    <property type="nucleotide sequence ID" value="NZ_QNSE01000013.1"/>
</dbReference>
<dbReference type="InterPro" id="IPR011250">
    <property type="entry name" value="OMP/PagP_B-barrel"/>
</dbReference>
<dbReference type="InterPro" id="IPR027385">
    <property type="entry name" value="Beta-barrel_OMP"/>
</dbReference>
<evidence type="ECO:0000256" key="2">
    <source>
        <dbReference type="SAM" id="SignalP"/>
    </source>
</evidence>
<gene>
    <name evidence="4" type="ORF">DFP80_11354</name>
</gene>
<evidence type="ECO:0000313" key="5">
    <source>
        <dbReference type="Proteomes" id="UP000252792"/>
    </source>
</evidence>
<dbReference type="Gene3D" id="2.40.160.20">
    <property type="match status" value="1"/>
</dbReference>
<dbReference type="SUPFAM" id="SSF56925">
    <property type="entry name" value="OMPA-like"/>
    <property type="match status" value="1"/>
</dbReference>
<keyword evidence="5" id="KW-1185">Reference proteome</keyword>
<protein>
    <submittedName>
        <fullName evidence="4">Opacity protein-like surface antigen</fullName>
    </submittedName>
</protein>
<feature type="signal peptide" evidence="2">
    <location>
        <begin position="1"/>
        <end position="23"/>
    </location>
</feature>
<dbReference type="Proteomes" id="UP000252792">
    <property type="component" value="Unassembled WGS sequence"/>
</dbReference>
<comment type="caution">
    <text evidence="4">The sequence shown here is derived from an EMBL/GenBank/DDBJ whole genome shotgun (WGS) entry which is preliminary data.</text>
</comment>
<accession>A0A366J0Y7</accession>
<feature type="chain" id="PRO_5017024806" evidence="2">
    <location>
        <begin position="24"/>
        <end position="189"/>
    </location>
</feature>
<evidence type="ECO:0000259" key="3">
    <source>
        <dbReference type="Pfam" id="PF13505"/>
    </source>
</evidence>